<evidence type="ECO:0000313" key="3">
    <source>
        <dbReference type="Proteomes" id="UP000604046"/>
    </source>
</evidence>
<comment type="caution">
    <text evidence="2">The sequence shown here is derived from an EMBL/GenBank/DDBJ whole genome shotgun (WGS) entry which is preliminary data.</text>
</comment>
<evidence type="ECO:0000256" key="1">
    <source>
        <dbReference type="SAM" id="MobiDB-lite"/>
    </source>
</evidence>
<dbReference type="AlphaFoldDB" id="A0A812PI54"/>
<sequence length="261" mass="28799">MASKPIGAPIGFHDLPNVPDCEEPGLPLSTAPSLLPPTGTLQGLPKMPGSATPDPPLLSLGPAPLSDIGATVSGNFRKVLEQVVHQYLQDMEDLENRLRVSRESDFHRSKSPHEEEDEDDGLKTPPEAFSPMSSPVVKPRRMSTGQMADEPLTREISKKSGLMGRSSTTAFWVHGKKPRQLQASEVLDAWENQESKVEELFKVDPLQEPEAPRENFLLVQETETTDRLAVRTPMERFQVFLQSSKFDMVSLGSFGKASRKG</sequence>
<organism evidence="2 3">
    <name type="scientific">Symbiodinium natans</name>
    <dbReference type="NCBI Taxonomy" id="878477"/>
    <lineage>
        <taxon>Eukaryota</taxon>
        <taxon>Sar</taxon>
        <taxon>Alveolata</taxon>
        <taxon>Dinophyceae</taxon>
        <taxon>Suessiales</taxon>
        <taxon>Symbiodiniaceae</taxon>
        <taxon>Symbiodinium</taxon>
    </lineage>
</organism>
<reference evidence="2" key="1">
    <citation type="submission" date="2021-02" db="EMBL/GenBank/DDBJ databases">
        <authorList>
            <person name="Dougan E. K."/>
            <person name="Rhodes N."/>
            <person name="Thang M."/>
            <person name="Chan C."/>
        </authorList>
    </citation>
    <scope>NUCLEOTIDE SEQUENCE</scope>
</reference>
<feature type="compositionally biased region" description="Basic and acidic residues" evidence="1">
    <location>
        <begin position="102"/>
        <end position="113"/>
    </location>
</feature>
<feature type="compositionally biased region" description="Low complexity" evidence="1">
    <location>
        <begin position="57"/>
        <end position="67"/>
    </location>
</feature>
<name>A0A812PI54_9DINO</name>
<keyword evidence="3" id="KW-1185">Reference proteome</keyword>
<proteinExistence type="predicted"/>
<accession>A0A812PI54</accession>
<evidence type="ECO:0000313" key="2">
    <source>
        <dbReference type="EMBL" id="CAE7344144.1"/>
    </source>
</evidence>
<protein>
    <submittedName>
        <fullName evidence="2">Ycf45 protein</fullName>
    </submittedName>
</protein>
<feature type="compositionally biased region" description="Low complexity" evidence="1">
    <location>
        <begin position="24"/>
        <end position="45"/>
    </location>
</feature>
<dbReference type="Proteomes" id="UP000604046">
    <property type="component" value="Unassembled WGS sequence"/>
</dbReference>
<feature type="region of interest" description="Disordered" evidence="1">
    <location>
        <begin position="1"/>
        <end position="70"/>
    </location>
</feature>
<feature type="region of interest" description="Disordered" evidence="1">
    <location>
        <begin position="102"/>
        <end position="160"/>
    </location>
</feature>
<gene>
    <name evidence="2" type="primary">ycf45</name>
    <name evidence="2" type="ORF">SNAT2548_LOCUS18028</name>
</gene>
<dbReference type="EMBL" id="CAJNDS010002131">
    <property type="protein sequence ID" value="CAE7344144.1"/>
    <property type="molecule type" value="Genomic_DNA"/>
</dbReference>